<gene>
    <name evidence="1" type="ORF">M5G21_21055</name>
</gene>
<name>A0ABT5NGS1_9PSED</name>
<accession>A0ABT5NGS1</accession>
<sequence>MRKLIVVPKLGFSCSFPVIAGDGRPVKVSAFGAAFHLQPEPAEQG</sequence>
<reference evidence="1" key="1">
    <citation type="submission" date="2022-05" db="EMBL/GenBank/DDBJ databases">
        <title>Novel Pseudomonas spp. Isolated from a Rainbow Trout Aquaculture Facility.</title>
        <authorList>
            <person name="Testerman T."/>
            <person name="Graf J."/>
        </authorList>
    </citation>
    <scope>NUCLEOTIDE SEQUENCE</scope>
    <source>
        <strain evidence="1">ID1050</strain>
    </source>
</reference>
<comment type="caution">
    <text evidence="1">The sequence shown here is derived from an EMBL/GenBank/DDBJ whole genome shotgun (WGS) entry which is preliminary data.</text>
</comment>
<evidence type="ECO:0000313" key="2">
    <source>
        <dbReference type="Proteomes" id="UP001148189"/>
    </source>
</evidence>
<proteinExistence type="predicted"/>
<dbReference type="RefSeq" id="WP_273866426.1">
    <property type="nucleotide sequence ID" value="NZ_JAMDHD010000032.1"/>
</dbReference>
<dbReference type="Proteomes" id="UP001148189">
    <property type="component" value="Unassembled WGS sequence"/>
</dbReference>
<organism evidence="1 2">
    <name type="scientific">Pseudomonas shahriarae</name>
    <dbReference type="NCBI Taxonomy" id="2745512"/>
    <lineage>
        <taxon>Bacteria</taxon>
        <taxon>Pseudomonadati</taxon>
        <taxon>Pseudomonadota</taxon>
        <taxon>Gammaproteobacteria</taxon>
        <taxon>Pseudomonadales</taxon>
        <taxon>Pseudomonadaceae</taxon>
        <taxon>Pseudomonas</taxon>
    </lineage>
</organism>
<protein>
    <submittedName>
        <fullName evidence="1">Uncharacterized protein</fullName>
    </submittedName>
</protein>
<evidence type="ECO:0000313" key="1">
    <source>
        <dbReference type="EMBL" id="MDD0987449.1"/>
    </source>
</evidence>
<dbReference type="EMBL" id="JAMDHD010000032">
    <property type="protein sequence ID" value="MDD0987449.1"/>
    <property type="molecule type" value="Genomic_DNA"/>
</dbReference>
<keyword evidence="2" id="KW-1185">Reference proteome</keyword>